<dbReference type="Proteomes" id="UP000076837">
    <property type="component" value="Unassembled WGS sequence"/>
</dbReference>
<dbReference type="InterPro" id="IPR023210">
    <property type="entry name" value="NADP_OxRdtase_dom"/>
</dbReference>
<keyword evidence="1" id="KW-0560">Oxidoreductase</keyword>
<dbReference type="Gene3D" id="3.20.20.100">
    <property type="entry name" value="NADP-dependent oxidoreductase domain"/>
    <property type="match status" value="1"/>
</dbReference>
<protein>
    <recommendedName>
        <fullName evidence="2">NADP-dependent oxidoreductase domain-containing protein</fullName>
    </recommendedName>
</protein>
<dbReference type="EMBL" id="JYNV01000254">
    <property type="protein sequence ID" value="KZM21170.1"/>
    <property type="molecule type" value="Genomic_DNA"/>
</dbReference>
<feature type="domain" description="NADP-dependent oxidoreductase" evidence="2">
    <location>
        <begin position="25"/>
        <end position="210"/>
    </location>
</feature>
<dbReference type="OrthoDB" id="5357513at2759"/>
<evidence type="ECO:0000313" key="4">
    <source>
        <dbReference type="Proteomes" id="UP000076837"/>
    </source>
</evidence>
<organism evidence="3 4">
    <name type="scientific">Didymella rabiei</name>
    <name type="common">Chickpea ascochyta blight fungus</name>
    <name type="synonym">Mycosphaerella rabiei</name>
    <dbReference type="NCBI Taxonomy" id="5454"/>
    <lineage>
        <taxon>Eukaryota</taxon>
        <taxon>Fungi</taxon>
        <taxon>Dikarya</taxon>
        <taxon>Ascomycota</taxon>
        <taxon>Pezizomycotina</taxon>
        <taxon>Dothideomycetes</taxon>
        <taxon>Pleosporomycetidae</taxon>
        <taxon>Pleosporales</taxon>
        <taxon>Pleosporineae</taxon>
        <taxon>Didymellaceae</taxon>
        <taxon>Ascochyta</taxon>
    </lineage>
</organism>
<dbReference type="STRING" id="5454.A0A163AG72"/>
<reference evidence="3 4" key="1">
    <citation type="journal article" date="2016" name="Sci. Rep.">
        <title>Draft genome sequencing and secretome analysis of fungal phytopathogen Ascochyta rabiei provides insight into the necrotrophic effector repertoire.</title>
        <authorList>
            <person name="Verma S."/>
            <person name="Gazara R.K."/>
            <person name="Nizam S."/>
            <person name="Parween S."/>
            <person name="Chattopadhyay D."/>
            <person name="Verma P.K."/>
        </authorList>
    </citation>
    <scope>NUCLEOTIDE SEQUENCE [LARGE SCALE GENOMIC DNA]</scope>
    <source>
        <strain evidence="3 4">ArDII</strain>
    </source>
</reference>
<accession>A0A163AG72</accession>
<dbReference type="SUPFAM" id="SSF51430">
    <property type="entry name" value="NAD(P)-linked oxidoreductase"/>
    <property type="match status" value="1"/>
</dbReference>
<gene>
    <name evidence="3" type="ORF">ST47_g7691</name>
</gene>
<comment type="caution">
    <text evidence="3">The sequence shown here is derived from an EMBL/GenBank/DDBJ whole genome shotgun (WGS) entry which is preliminary data.</text>
</comment>
<evidence type="ECO:0000256" key="1">
    <source>
        <dbReference type="ARBA" id="ARBA00023002"/>
    </source>
</evidence>
<evidence type="ECO:0000313" key="3">
    <source>
        <dbReference type="EMBL" id="KZM21170.1"/>
    </source>
</evidence>
<dbReference type="AlphaFoldDB" id="A0A163AG72"/>
<sequence>MASIAPSSPHSRLSDDNPAFTYGTAWKKDQTKLLVKEALRQGFRRVDTAAQPKHYQEGLVGEALREAYSEGTVSRENVHIQTKYTTPAGQDLDDMPYDPNESLENQLHTSIASSLWNLRPTQNSEDGSYVDCLLLHSPLTTLDQTLQAWSVLETYVPHQIKALGISNVTLPVLREIYNASTIKPSVVQNRFYPQTRYDGPLRAFCREHRITYQSFWTLTGNPKLLRSKPVAELARAAEVAVPIALYALVMDLGVEVLNGTTSAAHMKDDLQGVRQVRNWASSNANIALYIRDRIEQLEAPHSLWSDDALKENITQAHVNGAKGMLLWAKFQLFDIEAALSKADVCRTLETLPETLSETFLRIIQRASEGPGGKAKIDMMQKMFRCLAVARRPLHIEELEEAVSLEPSDTYLHSDRIPTNAGLKLVSLCGSLAMYNEDDDNISFTHHTVRRYLFELQEHHPFSRPLFELSTSEEDTIFDPALVQEATWSSIPLGAQIQAIVSWFSSKRRIPQD</sequence>
<name>A0A163AG72_DIDRA</name>
<evidence type="ECO:0000259" key="2">
    <source>
        <dbReference type="Pfam" id="PF00248"/>
    </source>
</evidence>
<keyword evidence="4" id="KW-1185">Reference proteome</keyword>
<dbReference type="GO" id="GO:0016491">
    <property type="term" value="F:oxidoreductase activity"/>
    <property type="evidence" value="ECO:0007669"/>
    <property type="project" value="UniProtKB-KW"/>
</dbReference>
<proteinExistence type="predicted"/>
<dbReference type="InterPro" id="IPR036812">
    <property type="entry name" value="NAD(P)_OxRdtase_dom_sf"/>
</dbReference>
<dbReference type="PANTHER" id="PTHR10039">
    <property type="entry name" value="AMELOGENIN"/>
    <property type="match status" value="1"/>
</dbReference>
<dbReference type="Pfam" id="PF00248">
    <property type="entry name" value="Aldo_ket_red"/>
    <property type="match status" value="1"/>
</dbReference>